<dbReference type="Gene3D" id="3.40.50.1220">
    <property type="entry name" value="TPP-binding domain"/>
    <property type="match status" value="1"/>
</dbReference>
<proteinExistence type="inferred from homology"/>
<evidence type="ECO:0000256" key="5">
    <source>
        <dbReference type="ARBA" id="ARBA00014422"/>
    </source>
</evidence>
<evidence type="ECO:0000259" key="14">
    <source>
        <dbReference type="Pfam" id="PF02775"/>
    </source>
</evidence>
<evidence type="ECO:0000256" key="6">
    <source>
        <dbReference type="ARBA" id="ARBA00022723"/>
    </source>
</evidence>
<feature type="domain" description="Thiamine pyrophosphate enzyme TPP-binding" evidence="14">
    <location>
        <begin position="411"/>
        <end position="516"/>
    </location>
</feature>
<dbReference type="SUPFAM" id="SSF52518">
    <property type="entry name" value="Thiamin diphosphate-binding fold (THDP-binding)"/>
    <property type="match status" value="2"/>
</dbReference>
<dbReference type="CDD" id="cd02005">
    <property type="entry name" value="TPP_PDC_IPDC"/>
    <property type="match status" value="1"/>
</dbReference>
<dbReference type="PANTHER" id="PTHR43452">
    <property type="entry name" value="PYRUVATE DECARBOXYLASE"/>
    <property type="match status" value="1"/>
</dbReference>
<feature type="domain" description="Thiamine pyrophosphate enzyme central" evidence="13">
    <location>
        <begin position="214"/>
        <end position="342"/>
    </location>
</feature>
<evidence type="ECO:0000256" key="8">
    <source>
        <dbReference type="ARBA" id="ARBA00022842"/>
    </source>
</evidence>
<sequence>MTATPPDIRTLALERPVDVAEYLFTRLHQMGVRSVHGLPGDYNLVALDYIPKLGLQWVGNVNELNAGYAADGYARIKGISAIVTTFGVGELSAMNAIAGAYSEHVPIVHIVGVPSTISQRDGMLLHHTLGNGNFNVFADMNKEISCAMAKLNDPNEAAILIDHTLQQCWLKSRPVYITLPTDIVQKKVEGKRLETPIDLHFPQNNPDKEDYVVEVVLKYLLAAKNPIILVDACAVRHRVLEEVHDLIEKTGLPVFVTPMGKGAVNEEHPNYGGVYAGDGSQAAVQERVEASDLILTIGAIKSDFNTAGFTYKTSQLNTIDFHSTHVTVRYSEYPGVHMRGVLRKLINQVDLSKLSAVAGPKMVNKVEQNQDNSDTITQAWIWPRVGQFLKANDIVITETGTANFGIWETKFPKGVSAISQVLWGSIGYSVGACQGAALAARDAGEDRRTILFVGDGSFQLTAQEVSTMIRLGLKPIIFVICNDGYTIERFIHGWDADYNDIQQWAFKDLVKVFGSPEGKARTYQIKTKDEVEKLFHDDEFNSADVLQFVEIYIPKDDAPRGLKLTAEAAAKNNARQ</sequence>
<dbReference type="EC" id="4.1.1.1" evidence="4"/>
<evidence type="ECO:0000256" key="4">
    <source>
        <dbReference type="ARBA" id="ARBA00013202"/>
    </source>
</evidence>
<dbReference type="GO" id="GO:0004737">
    <property type="term" value="F:pyruvate decarboxylase activity"/>
    <property type="evidence" value="ECO:0007669"/>
    <property type="project" value="UniProtKB-EC"/>
</dbReference>
<feature type="binding site" evidence="11">
    <location>
        <position position="484"/>
    </location>
    <ligand>
        <name>Mg(2+)</name>
        <dbReference type="ChEBI" id="CHEBI:18420"/>
    </ligand>
</feature>
<dbReference type="InterPro" id="IPR012110">
    <property type="entry name" value="PDC/IPDC-like"/>
</dbReference>
<name>A0A8H7W1X1_9HELO</name>
<dbReference type="InterPro" id="IPR047214">
    <property type="entry name" value="TPP_PDC_IPDC"/>
</dbReference>
<dbReference type="Gene3D" id="3.40.50.970">
    <property type="match status" value="2"/>
</dbReference>
<keyword evidence="8 11" id="KW-0460">Magnesium</keyword>
<keyword evidence="10" id="KW-0456">Lyase</keyword>
<dbReference type="CDD" id="cd07038">
    <property type="entry name" value="TPP_PYR_PDC_IPDC_like"/>
    <property type="match status" value="1"/>
</dbReference>
<evidence type="ECO:0000256" key="12">
    <source>
        <dbReference type="RuleBase" id="RU362132"/>
    </source>
</evidence>
<dbReference type="GO" id="GO:0005634">
    <property type="term" value="C:nucleus"/>
    <property type="evidence" value="ECO:0007669"/>
    <property type="project" value="TreeGrafter"/>
</dbReference>
<evidence type="ECO:0000259" key="13">
    <source>
        <dbReference type="Pfam" id="PF00205"/>
    </source>
</evidence>
<evidence type="ECO:0000259" key="15">
    <source>
        <dbReference type="Pfam" id="PF02776"/>
    </source>
</evidence>
<dbReference type="AlphaFoldDB" id="A0A8H7W1X1"/>
<dbReference type="FunFam" id="3.40.50.970:FF:000019">
    <property type="entry name" value="Pyruvate decarboxylase isozyme"/>
    <property type="match status" value="1"/>
</dbReference>
<dbReference type="Proteomes" id="UP000664132">
    <property type="component" value="Unassembled WGS sequence"/>
</dbReference>
<evidence type="ECO:0000256" key="2">
    <source>
        <dbReference type="ARBA" id="ARBA00001964"/>
    </source>
</evidence>
<dbReference type="Pfam" id="PF02775">
    <property type="entry name" value="TPP_enzyme_C"/>
    <property type="match status" value="1"/>
</dbReference>
<dbReference type="Pfam" id="PF02776">
    <property type="entry name" value="TPP_enzyme_N"/>
    <property type="match status" value="1"/>
</dbReference>
<dbReference type="GO" id="GO:0005829">
    <property type="term" value="C:cytosol"/>
    <property type="evidence" value="ECO:0007669"/>
    <property type="project" value="TreeGrafter"/>
</dbReference>
<keyword evidence="9 12" id="KW-0786">Thiamine pyrophosphate</keyword>
<evidence type="ECO:0000256" key="11">
    <source>
        <dbReference type="PIRSR" id="PIRSR036565-2"/>
    </source>
</evidence>
<feature type="binding site" evidence="11">
    <location>
        <position position="482"/>
    </location>
    <ligand>
        <name>Mg(2+)</name>
        <dbReference type="ChEBI" id="CHEBI:18420"/>
    </ligand>
</feature>
<comment type="cofactor">
    <cofactor evidence="11">
        <name>Mg(2+)</name>
        <dbReference type="ChEBI" id="CHEBI:18420"/>
    </cofactor>
    <text evidence="11">Binds 1 Mg(2+) per subunit.</text>
</comment>
<keyword evidence="6 11" id="KW-0479">Metal-binding</keyword>
<dbReference type="InterPro" id="IPR047213">
    <property type="entry name" value="TPP_PYR_PDC_IPDC-like"/>
</dbReference>
<evidence type="ECO:0000313" key="16">
    <source>
        <dbReference type="EMBL" id="KAG4412092.1"/>
    </source>
</evidence>
<comment type="similarity">
    <text evidence="3 12">Belongs to the TPP enzyme family.</text>
</comment>
<gene>
    <name evidence="16" type="ORF">IFR04_014767</name>
</gene>
<keyword evidence="7" id="KW-0210">Decarboxylase</keyword>
<dbReference type="InterPro" id="IPR012000">
    <property type="entry name" value="Thiamin_PyroP_enz_cen_dom"/>
</dbReference>
<dbReference type="GO" id="GO:0000949">
    <property type="term" value="P:aromatic amino acid family catabolic process to alcohol via Ehrlich pathway"/>
    <property type="evidence" value="ECO:0007669"/>
    <property type="project" value="TreeGrafter"/>
</dbReference>
<keyword evidence="17" id="KW-1185">Reference proteome</keyword>
<evidence type="ECO:0000313" key="17">
    <source>
        <dbReference type="Proteomes" id="UP000664132"/>
    </source>
</evidence>
<dbReference type="Pfam" id="PF00205">
    <property type="entry name" value="TPP_enzyme_M"/>
    <property type="match status" value="1"/>
</dbReference>
<evidence type="ECO:0000256" key="10">
    <source>
        <dbReference type="ARBA" id="ARBA00023239"/>
    </source>
</evidence>
<dbReference type="PIRSF" id="PIRSF036565">
    <property type="entry name" value="Pyruvt_ip_decrb"/>
    <property type="match status" value="1"/>
</dbReference>
<dbReference type="InterPro" id="IPR029061">
    <property type="entry name" value="THDP-binding"/>
</dbReference>
<comment type="caution">
    <text evidence="16">The sequence shown here is derived from an EMBL/GenBank/DDBJ whole genome shotgun (WGS) entry which is preliminary data.</text>
</comment>
<dbReference type="OrthoDB" id="3970464at2759"/>
<dbReference type="InterPro" id="IPR029035">
    <property type="entry name" value="DHS-like_NAD/FAD-binding_dom"/>
</dbReference>
<evidence type="ECO:0000256" key="9">
    <source>
        <dbReference type="ARBA" id="ARBA00023052"/>
    </source>
</evidence>
<feature type="domain" description="Thiamine pyrophosphate enzyme N-terminal TPP-binding" evidence="15">
    <location>
        <begin position="18"/>
        <end position="123"/>
    </location>
</feature>
<comment type="cofactor">
    <cofactor evidence="2">
        <name>thiamine diphosphate</name>
        <dbReference type="ChEBI" id="CHEBI:58937"/>
    </cofactor>
</comment>
<organism evidence="16 17">
    <name type="scientific">Cadophora malorum</name>
    <dbReference type="NCBI Taxonomy" id="108018"/>
    <lineage>
        <taxon>Eukaryota</taxon>
        <taxon>Fungi</taxon>
        <taxon>Dikarya</taxon>
        <taxon>Ascomycota</taxon>
        <taxon>Pezizomycotina</taxon>
        <taxon>Leotiomycetes</taxon>
        <taxon>Helotiales</taxon>
        <taxon>Ploettnerulaceae</taxon>
        <taxon>Cadophora</taxon>
    </lineage>
</organism>
<dbReference type="InterPro" id="IPR012001">
    <property type="entry name" value="Thiamin_PyroP_enz_TPP-bd_dom"/>
</dbReference>
<dbReference type="SUPFAM" id="SSF52467">
    <property type="entry name" value="DHS-like NAD/FAD-binding domain"/>
    <property type="match status" value="1"/>
</dbReference>
<dbReference type="PANTHER" id="PTHR43452:SF30">
    <property type="entry name" value="PYRUVATE DECARBOXYLASE ISOZYME 1-RELATED"/>
    <property type="match status" value="1"/>
</dbReference>
<comment type="catalytic activity">
    <reaction evidence="1">
        <text>a 2-oxocarboxylate + H(+) = an aldehyde + CO2</text>
        <dbReference type="Rhea" id="RHEA:11628"/>
        <dbReference type="ChEBI" id="CHEBI:15378"/>
        <dbReference type="ChEBI" id="CHEBI:16526"/>
        <dbReference type="ChEBI" id="CHEBI:17478"/>
        <dbReference type="ChEBI" id="CHEBI:35179"/>
        <dbReference type="EC" id="4.1.1.1"/>
    </reaction>
</comment>
<protein>
    <recommendedName>
        <fullName evidence="5">Pyruvate decarboxylase</fullName>
        <ecNumber evidence="4">4.1.1.1</ecNumber>
    </recommendedName>
</protein>
<dbReference type="GO" id="GO:0030976">
    <property type="term" value="F:thiamine pyrophosphate binding"/>
    <property type="evidence" value="ECO:0007669"/>
    <property type="project" value="InterPro"/>
</dbReference>
<evidence type="ECO:0000256" key="7">
    <source>
        <dbReference type="ARBA" id="ARBA00022793"/>
    </source>
</evidence>
<evidence type="ECO:0000256" key="1">
    <source>
        <dbReference type="ARBA" id="ARBA00001041"/>
    </source>
</evidence>
<dbReference type="EMBL" id="JAFJYH010000410">
    <property type="protein sequence ID" value="KAG4412092.1"/>
    <property type="molecule type" value="Genomic_DNA"/>
</dbReference>
<evidence type="ECO:0000256" key="3">
    <source>
        <dbReference type="ARBA" id="ARBA00007812"/>
    </source>
</evidence>
<accession>A0A8H7W1X1</accession>
<reference evidence="16" key="1">
    <citation type="submission" date="2021-02" db="EMBL/GenBank/DDBJ databases">
        <title>Genome sequence Cadophora malorum strain M34.</title>
        <authorList>
            <person name="Stefanovic E."/>
            <person name="Vu D."/>
            <person name="Scully C."/>
            <person name="Dijksterhuis J."/>
            <person name="Roader J."/>
            <person name="Houbraken J."/>
        </authorList>
    </citation>
    <scope>NUCLEOTIDE SEQUENCE</scope>
    <source>
        <strain evidence="16">M34</strain>
    </source>
</reference>
<feature type="binding site" evidence="11">
    <location>
        <position position="455"/>
    </location>
    <ligand>
        <name>Mg(2+)</name>
        <dbReference type="ChEBI" id="CHEBI:18420"/>
    </ligand>
</feature>
<dbReference type="GO" id="GO:0000287">
    <property type="term" value="F:magnesium ion binding"/>
    <property type="evidence" value="ECO:0007669"/>
    <property type="project" value="InterPro"/>
</dbReference>
<dbReference type="FunFam" id="3.40.50.970:FF:000024">
    <property type="entry name" value="Pyruvate decarboxylase isozyme"/>
    <property type="match status" value="1"/>
</dbReference>
<dbReference type="InterPro" id="IPR011766">
    <property type="entry name" value="TPP_enzyme_TPP-bd"/>
</dbReference>